<dbReference type="Pfam" id="PF00319">
    <property type="entry name" value="SRF-TF"/>
    <property type="match status" value="1"/>
</dbReference>
<dbReference type="SMART" id="SM00432">
    <property type="entry name" value="MADS"/>
    <property type="match status" value="1"/>
</dbReference>
<feature type="coiled-coil region" evidence="6">
    <location>
        <begin position="84"/>
        <end position="111"/>
    </location>
</feature>
<dbReference type="Gene3D" id="3.40.1810.10">
    <property type="entry name" value="Transcription factor, MADS-box"/>
    <property type="match status" value="1"/>
</dbReference>
<dbReference type="GO" id="GO:0003700">
    <property type="term" value="F:DNA-binding transcription factor activity"/>
    <property type="evidence" value="ECO:0007669"/>
    <property type="project" value="InterPro"/>
</dbReference>
<evidence type="ECO:0000256" key="5">
    <source>
        <dbReference type="ARBA" id="ARBA00023242"/>
    </source>
</evidence>
<accession>I7EGM0</accession>
<dbReference type="PROSITE" id="PS00350">
    <property type="entry name" value="MADS_BOX_1"/>
    <property type="match status" value="1"/>
</dbReference>
<comment type="subcellular location">
    <subcellularLocation>
        <location evidence="1">Nucleus</location>
    </subcellularLocation>
</comment>
<keyword evidence="2" id="KW-0805">Transcription regulation</keyword>
<reference evidence="9" key="1">
    <citation type="journal article" date="2013" name="Ann. Bot.">
        <title>Analysis of the APETALA3- and PISTILLATA-like genes in Hedyosmum orientale (Chloranthaceae) provides insight into the evolution of the floral homeotic B-function in angiosperms.</title>
        <authorList>
            <person name="Liu S."/>
            <person name="Sun Y."/>
            <person name="Du X."/>
            <person name="Xu Q."/>
            <person name="Wu F."/>
            <person name="Meng Z."/>
        </authorList>
    </citation>
    <scope>NUCLEOTIDE SEQUENCE</scope>
    <source>
        <tissue evidence="9">Flower</tissue>
    </source>
</reference>
<dbReference type="EMBL" id="JX069760">
    <property type="protein sequence ID" value="AFP17802.1"/>
    <property type="molecule type" value="mRNA"/>
</dbReference>
<protein>
    <submittedName>
        <fullName evidence="9">Transcription factor AP3</fullName>
    </submittedName>
</protein>
<keyword evidence="6" id="KW-0175">Coiled coil</keyword>
<sequence length="224" mass="26189">MGRGKIEMKRIENSVNRQVTYSKRRRGIMKKAEELTVLCDAQVSLIMCSSTEFFSDYCSPSTTTKKIFDRYQQASGINLWGSQYGKIKEYMEKLKVNNEKLRKEIRQRTGEELNGLNINELRHLEQTVELSLKTIRDRKFHIISTQTNTYNNRVKGLERAQAELIRTWVENGQNQHYEMHDQDQQYESALVPPYGGEHLYAFCLEPIQPNLHDNGYGPHELRLG</sequence>
<feature type="domain" description="K-box" evidence="8">
    <location>
        <begin position="84"/>
        <end position="175"/>
    </location>
</feature>
<dbReference type="GO" id="GO:0046983">
    <property type="term" value="F:protein dimerization activity"/>
    <property type="evidence" value="ECO:0007669"/>
    <property type="project" value="InterPro"/>
</dbReference>
<evidence type="ECO:0000256" key="2">
    <source>
        <dbReference type="ARBA" id="ARBA00023015"/>
    </source>
</evidence>
<dbReference type="InterPro" id="IPR002100">
    <property type="entry name" value="TF_MADSbox"/>
</dbReference>
<evidence type="ECO:0000259" key="7">
    <source>
        <dbReference type="PROSITE" id="PS50066"/>
    </source>
</evidence>
<dbReference type="GO" id="GO:0005634">
    <property type="term" value="C:nucleus"/>
    <property type="evidence" value="ECO:0007669"/>
    <property type="project" value="UniProtKB-SubCell"/>
</dbReference>
<evidence type="ECO:0000313" key="9">
    <source>
        <dbReference type="EMBL" id="AFP17802.1"/>
    </source>
</evidence>
<dbReference type="CDD" id="cd00265">
    <property type="entry name" value="MADS_MEF2_like"/>
    <property type="match status" value="1"/>
</dbReference>
<gene>
    <name evidence="9" type="primary">AP3_2</name>
</gene>
<organism evidence="9">
    <name type="scientific">Hedyosmum orientale</name>
    <dbReference type="NCBI Taxonomy" id="226581"/>
    <lineage>
        <taxon>Eukaryota</taxon>
        <taxon>Viridiplantae</taxon>
        <taxon>Streptophyta</taxon>
        <taxon>Embryophyta</taxon>
        <taxon>Tracheophyta</taxon>
        <taxon>Spermatophyta</taxon>
        <taxon>Magnoliopsida</taxon>
        <taxon>Chloranthales</taxon>
        <taxon>Chloranthaceae</taxon>
        <taxon>Hedyosmum</taxon>
    </lineage>
</organism>
<keyword evidence="4" id="KW-0804">Transcription</keyword>
<dbReference type="InterPro" id="IPR033896">
    <property type="entry name" value="MEF2-like_N"/>
</dbReference>
<feature type="domain" description="MADS-box" evidence="7">
    <location>
        <begin position="1"/>
        <end position="61"/>
    </location>
</feature>
<name>I7EGM0_9MAGN</name>
<dbReference type="InterPro" id="IPR036879">
    <property type="entry name" value="TF_MADSbox_sf"/>
</dbReference>
<dbReference type="GO" id="GO:0000977">
    <property type="term" value="F:RNA polymerase II transcription regulatory region sequence-specific DNA binding"/>
    <property type="evidence" value="ECO:0007669"/>
    <property type="project" value="InterPro"/>
</dbReference>
<evidence type="ECO:0000256" key="1">
    <source>
        <dbReference type="ARBA" id="ARBA00004123"/>
    </source>
</evidence>
<dbReference type="InterPro" id="IPR050142">
    <property type="entry name" value="MADS-box/MEF2_TF"/>
</dbReference>
<evidence type="ECO:0000259" key="8">
    <source>
        <dbReference type="PROSITE" id="PS51297"/>
    </source>
</evidence>
<dbReference type="PANTHER" id="PTHR48019">
    <property type="entry name" value="SERUM RESPONSE FACTOR HOMOLOG"/>
    <property type="match status" value="1"/>
</dbReference>
<keyword evidence="3" id="KW-0238">DNA-binding</keyword>
<evidence type="ECO:0000256" key="4">
    <source>
        <dbReference type="ARBA" id="ARBA00023163"/>
    </source>
</evidence>
<dbReference type="Pfam" id="PF01486">
    <property type="entry name" value="K-box"/>
    <property type="match status" value="1"/>
</dbReference>
<dbReference type="PRINTS" id="PR00404">
    <property type="entry name" value="MADSDOMAIN"/>
</dbReference>
<dbReference type="GO" id="GO:0045944">
    <property type="term" value="P:positive regulation of transcription by RNA polymerase II"/>
    <property type="evidence" value="ECO:0007669"/>
    <property type="project" value="InterPro"/>
</dbReference>
<proteinExistence type="evidence at transcript level"/>
<dbReference type="PROSITE" id="PS50066">
    <property type="entry name" value="MADS_BOX_2"/>
    <property type="match status" value="1"/>
</dbReference>
<dbReference type="AlphaFoldDB" id="I7EGM0"/>
<keyword evidence="5" id="KW-0539">Nucleus</keyword>
<dbReference type="PROSITE" id="PS51297">
    <property type="entry name" value="K_BOX"/>
    <property type="match status" value="1"/>
</dbReference>
<dbReference type="SUPFAM" id="SSF55455">
    <property type="entry name" value="SRF-like"/>
    <property type="match status" value="1"/>
</dbReference>
<evidence type="ECO:0000256" key="3">
    <source>
        <dbReference type="ARBA" id="ARBA00023125"/>
    </source>
</evidence>
<evidence type="ECO:0000256" key="6">
    <source>
        <dbReference type="SAM" id="Coils"/>
    </source>
</evidence>
<dbReference type="InterPro" id="IPR002487">
    <property type="entry name" value="TF_Kbox"/>
</dbReference>